<protein>
    <submittedName>
        <fullName evidence="3">Uncharacterized protein</fullName>
    </submittedName>
</protein>
<dbReference type="OrthoDB" id="7019976at2"/>
<evidence type="ECO:0000313" key="3">
    <source>
        <dbReference type="EMBL" id="PHJ38329.1"/>
    </source>
</evidence>
<gene>
    <name evidence="3" type="ORF">P378_10890</name>
</gene>
<organism evidence="3 4">
    <name type="scientific">Desulforamulus profundi</name>
    <dbReference type="NCBI Taxonomy" id="1383067"/>
    <lineage>
        <taxon>Bacteria</taxon>
        <taxon>Bacillati</taxon>
        <taxon>Bacillota</taxon>
        <taxon>Clostridia</taxon>
        <taxon>Eubacteriales</taxon>
        <taxon>Peptococcaceae</taxon>
        <taxon>Desulforamulus</taxon>
    </lineage>
</organism>
<dbReference type="InterPro" id="IPR024542">
    <property type="entry name" value="YkvP_N"/>
</dbReference>
<dbReference type="InterPro" id="IPR055259">
    <property type="entry name" value="YkvP/CgeB_Glyco_trans-like"/>
</dbReference>
<dbReference type="Pfam" id="PF13524">
    <property type="entry name" value="Glyco_trans_1_2"/>
    <property type="match status" value="1"/>
</dbReference>
<evidence type="ECO:0000313" key="4">
    <source>
        <dbReference type="Proteomes" id="UP000222564"/>
    </source>
</evidence>
<dbReference type="Proteomes" id="UP000222564">
    <property type="component" value="Unassembled WGS sequence"/>
</dbReference>
<comment type="caution">
    <text evidence="3">The sequence shown here is derived from an EMBL/GenBank/DDBJ whole genome shotgun (WGS) entry which is preliminary data.</text>
</comment>
<accession>A0A2C6MAU1</accession>
<dbReference type="Pfam" id="PF12996">
    <property type="entry name" value="DUF3880"/>
    <property type="match status" value="1"/>
</dbReference>
<dbReference type="EMBL" id="AWQQ01000054">
    <property type="protein sequence ID" value="PHJ38329.1"/>
    <property type="molecule type" value="Genomic_DNA"/>
</dbReference>
<dbReference type="AlphaFoldDB" id="A0A2C6MAU1"/>
<feature type="domain" description="Spore protein YkvP N-terminal" evidence="1">
    <location>
        <begin position="3"/>
        <end position="108"/>
    </location>
</feature>
<reference evidence="3 4" key="1">
    <citation type="submission" date="2013-09" db="EMBL/GenBank/DDBJ databases">
        <title>Biodegradation of hydrocarbons in the deep terrestrial subsurface : characterization of a microbial consortium composed of two Desulfotomaculum species originating from a deep geological formation.</title>
        <authorList>
            <person name="Aullo T."/>
            <person name="Berlendis S."/>
            <person name="Lascourreges J.-F."/>
            <person name="Dessort D."/>
            <person name="Saint-Laurent S."/>
            <person name="Schraauwers B."/>
            <person name="Mas J."/>
            <person name="Magot M."/>
            <person name="Ranchou-Peyruse A."/>
        </authorList>
    </citation>
    <scope>NUCLEOTIDE SEQUENCE [LARGE SCALE GENOMIC DNA]</scope>
    <source>
        <strain evidence="3 4">Bs107</strain>
    </source>
</reference>
<sequence length="247" mass="28597">MKILFIETDPQYLLGLPPGFQRQGCQVTVLNDIVEEELDRVLRKNRPDLVVTAGWTKIHTKRKLKILGQLIKKHRVKHAYWATEDPRWTDEWSLPYIEATHPNFIFTIDRESIPFYRELGYAAHYLPWACNPEFHRPAMPKEEYKCDIALVATAGITWSSYRRDSAQILLKPLVENGYDVVIWGGRWDTLDPDIVGFDVDAYHLRGKLPYLKTNHVYSSAKIVLGFQNVTNELTSRTYEILGAGGFF</sequence>
<evidence type="ECO:0000259" key="2">
    <source>
        <dbReference type="Pfam" id="PF13524"/>
    </source>
</evidence>
<feature type="domain" description="Spore protein YkvP/CgeB glycosyl transferase-like" evidence="2">
    <location>
        <begin position="167"/>
        <end position="246"/>
    </location>
</feature>
<evidence type="ECO:0000259" key="1">
    <source>
        <dbReference type="Pfam" id="PF12996"/>
    </source>
</evidence>
<proteinExistence type="predicted"/>
<keyword evidence="4" id="KW-1185">Reference proteome</keyword>
<name>A0A2C6MAU1_9FIRM</name>